<dbReference type="Pfam" id="PF00612">
    <property type="entry name" value="IQ"/>
    <property type="match status" value="2"/>
</dbReference>
<dbReference type="AlphaFoldDB" id="A0A1B0A8D6"/>
<organism evidence="1 2">
    <name type="scientific">Glossina pallidipes</name>
    <name type="common">Tsetse fly</name>
    <dbReference type="NCBI Taxonomy" id="7398"/>
    <lineage>
        <taxon>Eukaryota</taxon>
        <taxon>Metazoa</taxon>
        <taxon>Ecdysozoa</taxon>
        <taxon>Arthropoda</taxon>
        <taxon>Hexapoda</taxon>
        <taxon>Insecta</taxon>
        <taxon>Pterygota</taxon>
        <taxon>Neoptera</taxon>
        <taxon>Endopterygota</taxon>
        <taxon>Diptera</taxon>
        <taxon>Brachycera</taxon>
        <taxon>Muscomorpha</taxon>
        <taxon>Hippoboscoidea</taxon>
        <taxon>Glossinidae</taxon>
        <taxon>Glossina</taxon>
    </lineage>
</organism>
<reference evidence="1" key="2">
    <citation type="submission" date="2020-05" db="UniProtKB">
        <authorList>
            <consortium name="EnsemblMetazoa"/>
        </authorList>
    </citation>
    <scope>IDENTIFICATION</scope>
    <source>
        <strain evidence="1">IAEA</strain>
    </source>
</reference>
<evidence type="ECO:0000313" key="2">
    <source>
        <dbReference type="Proteomes" id="UP000092445"/>
    </source>
</evidence>
<protein>
    <recommendedName>
        <fullName evidence="3">Spermatogenesis-associated protein 17</fullName>
    </recommendedName>
</protein>
<proteinExistence type="predicted"/>
<evidence type="ECO:0000313" key="1">
    <source>
        <dbReference type="EnsemblMetazoa" id="GPAI037527-PA"/>
    </source>
</evidence>
<dbReference type="InterPro" id="IPR027417">
    <property type="entry name" value="P-loop_NTPase"/>
</dbReference>
<dbReference type="VEuPathDB" id="VectorBase:GPAI037527"/>
<keyword evidence="2" id="KW-1185">Reference proteome</keyword>
<dbReference type="SUPFAM" id="SSF52540">
    <property type="entry name" value="P-loop containing nucleoside triphosphate hydrolases"/>
    <property type="match status" value="1"/>
</dbReference>
<accession>A0A1B0A8D6</accession>
<evidence type="ECO:0008006" key="3">
    <source>
        <dbReference type="Google" id="ProtNLM"/>
    </source>
</evidence>
<dbReference type="EnsemblMetazoa" id="GPAI037527-RA">
    <property type="protein sequence ID" value="GPAI037527-PA"/>
    <property type="gene ID" value="GPAI037527"/>
</dbReference>
<sequence length="372" mass="44702">MYRVKQRSRINSYSSLYQFCYSGSGTMRSFRECMDENFTEANNYMDLERETDKSSEKTFTLAGSELYDYRVFKAARCIQRFVRGWLLRRRLAKQINAAVIIQTEWRRFYSKRLYFRKVEKLAQESIEEHYYRAERKIQALYRGWWSRQYVHDHARLKRVELKASKALLECVAFKLHHFLRKYTVPGVYSLKDTQTLAKVEEFVDSLKYRRYSDYSQETSRQRTLHISNAKKLYKESEFATKVPFAGPDYDNVCKNFTHHSLHDDDDEGRRMSKALHRYEPENNEDPRMCKLRKRRPAHVQAQVSPRTTFCLDLLRSMNKWKMVEEKNLTMERNILDHPQSVKNFLNEIESKWDLLCNSCCFNDAFIKELEKG</sequence>
<name>A0A1B0A8D6_GLOPL</name>
<dbReference type="InterPro" id="IPR000048">
    <property type="entry name" value="IQ_motif_EF-hand-BS"/>
</dbReference>
<dbReference type="SMART" id="SM00015">
    <property type="entry name" value="IQ"/>
    <property type="match status" value="3"/>
</dbReference>
<reference evidence="2" key="1">
    <citation type="submission" date="2014-03" db="EMBL/GenBank/DDBJ databases">
        <authorList>
            <person name="Aksoy S."/>
            <person name="Warren W."/>
            <person name="Wilson R.K."/>
        </authorList>
    </citation>
    <scope>NUCLEOTIDE SEQUENCE [LARGE SCALE GENOMIC DNA]</scope>
    <source>
        <strain evidence="2">IAEA</strain>
    </source>
</reference>
<dbReference type="PROSITE" id="PS50096">
    <property type="entry name" value="IQ"/>
    <property type="match status" value="2"/>
</dbReference>
<dbReference type="Proteomes" id="UP000092445">
    <property type="component" value="Unassembled WGS sequence"/>
</dbReference>
<dbReference type="Gene3D" id="1.20.5.190">
    <property type="match status" value="1"/>
</dbReference>
<dbReference type="STRING" id="7398.A0A1B0A8D6"/>